<dbReference type="InterPro" id="IPR007438">
    <property type="entry name" value="DUF488"/>
</dbReference>
<comment type="caution">
    <text evidence="1">The sequence shown here is derived from an EMBL/GenBank/DDBJ whole genome shotgun (WGS) entry which is preliminary data.</text>
</comment>
<sequence>MSCSHIWTIGHWTQPIPAFLATLRRHDIDLVADVRAQAGSRRSPQFDSDTMAQWLADAGIGYLHLPTLGGRRPRQDVDPEINAGWQNPSFKNYADYTLSDEYASGIAELIDLASTHRVAIMCGEPMPWRCHRSLIANTLAAAGWTVHDLMPDGSSRDHELGAWGATPVVGADGRITYPA</sequence>
<keyword evidence="2" id="KW-1185">Reference proteome</keyword>
<proteinExistence type="predicted"/>
<gene>
    <name evidence="1" type="ORF">HJ588_03110</name>
</gene>
<organism evidence="1 2">
    <name type="scientific">Flexivirga aerilata</name>
    <dbReference type="NCBI Taxonomy" id="1656889"/>
    <lineage>
        <taxon>Bacteria</taxon>
        <taxon>Bacillati</taxon>
        <taxon>Actinomycetota</taxon>
        <taxon>Actinomycetes</taxon>
        <taxon>Micrococcales</taxon>
        <taxon>Dermacoccaceae</taxon>
        <taxon>Flexivirga</taxon>
    </lineage>
</organism>
<dbReference type="PANTHER" id="PTHR39337">
    <property type="entry name" value="BLR5642 PROTEIN"/>
    <property type="match status" value="1"/>
</dbReference>
<protein>
    <submittedName>
        <fullName evidence="1">DUF488 domain-containing protein</fullName>
    </submittedName>
</protein>
<evidence type="ECO:0000313" key="1">
    <source>
        <dbReference type="EMBL" id="NNG38262.1"/>
    </source>
</evidence>
<dbReference type="PIRSF" id="PIRSF024492">
    <property type="entry name" value="UCP024492"/>
    <property type="match status" value="1"/>
</dbReference>
<dbReference type="Proteomes" id="UP000557772">
    <property type="component" value="Unassembled WGS sequence"/>
</dbReference>
<dbReference type="EMBL" id="JABENB010000001">
    <property type="protein sequence ID" value="NNG38262.1"/>
    <property type="molecule type" value="Genomic_DNA"/>
</dbReference>
<dbReference type="RefSeq" id="WP_171151834.1">
    <property type="nucleotide sequence ID" value="NZ_JABENB010000001.1"/>
</dbReference>
<dbReference type="InterPro" id="IPR014519">
    <property type="entry name" value="UCP024492"/>
</dbReference>
<name>A0A849AN82_9MICO</name>
<dbReference type="Pfam" id="PF04343">
    <property type="entry name" value="DUF488"/>
    <property type="match status" value="1"/>
</dbReference>
<reference evidence="1 2" key="1">
    <citation type="submission" date="2020-05" db="EMBL/GenBank/DDBJ databases">
        <title>Flexivirga sp. ID2601S isolated from air conditioner.</title>
        <authorList>
            <person name="Kim D.H."/>
        </authorList>
    </citation>
    <scope>NUCLEOTIDE SEQUENCE [LARGE SCALE GENOMIC DNA]</scope>
    <source>
        <strain evidence="1 2">ID2601S</strain>
    </source>
</reference>
<dbReference type="PANTHER" id="PTHR39337:SF1">
    <property type="entry name" value="BLR5642 PROTEIN"/>
    <property type="match status" value="1"/>
</dbReference>
<accession>A0A849AN82</accession>
<dbReference type="AlphaFoldDB" id="A0A849AN82"/>
<evidence type="ECO:0000313" key="2">
    <source>
        <dbReference type="Proteomes" id="UP000557772"/>
    </source>
</evidence>